<dbReference type="Proteomes" id="UP000295055">
    <property type="component" value="Unassembled WGS sequence"/>
</dbReference>
<comment type="caution">
    <text evidence="2">The sequence shown here is derived from an EMBL/GenBank/DDBJ whole genome shotgun (WGS) entry which is preliminary data.</text>
</comment>
<dbReference type="RefSeq" id="WP_132496214.1">
    <property type="nucleotide sequence ID" value="NZ_SMAS01000004.1"/>
</dbReference>
<proteinExistence type="predicted"/>
<dbReference type="AlphaFoldDB" id="A0A4R3NLJ9"/>
<keyword evidence="1" id="KW-0812">Transmembrane</keyword>
<dbReference type="OrthoDB" id="6466577at2"/>
<sequence>MSNKKSIRAFWLLIISTILVFISSYVYYKNSTAIVPSCRATLKIDISDSRSDLKGYYLLSIIPNEHDPEHHTFVMNGTISNDGKSYVIARKFYMKYVYQGGHFFSQVERVVIDPNDQAQNKIKIRGIPQEGQIYFVNIKRLSEKNYIFEENFSPLFICTI</sequence>
<evidence type="ECO:0000256" key="1">
    <source>
        <dbReference type="SAM" id="Phobius"/>
    </source>
</evidence>
<evidence type="ECO:0000313" key="2">
    <source>
        <dbReference type="EMBL" id="TCT35031.1"/>
    </source>
</evidence>
<reference evidence="2 3" key="1">
    <citation type="submission" date="2019-03" db="EMBL/GenBank/DDBJ databases">
        <title>Genomic analyses of the natural microbiome of Caenorhabditis elegans.</title>
        <authorList>
            <person name="Samuel B."/>
        </authorList>
    </citation>
    <scope>NUCLEOTIDE SEQUENCE [LARGE SCALE GENOMIC DNA]</scope>
    <source>
        <strain evidence="2 3">JUb102</strain>
    </source>
</reference>
<gene>
    <name evidence="2" type="ORF">EC835_104192</name>
</gene>
<evidence type="ECO:0000313" key="3">
    <source>
        <dbReference type="Proteomes" id="UP000295055"/>
    </source>
</evidence>
<dbReference type="EMBL" id="SMAS01000004">
    <property type="protein sequence ID" value="TCT35031.1"/>
    <property type="molecule type" value="Genomic_DNA"/>
</dbReference>
<name>A0A4R3NLJ9_9GAMM</name>
<feature type="transmembrane region" description="Helical" evidence="1">
    <location>
        <begin position="9"/>
        <end position="28"/>
    </location>
</feature>
<organism evidence="2 3">
    <name type="scientific">Providencia alcalifaciens</name>
    <dbReference type="NCBI Taxonomy" id="126385"/>
    <lineage>
        <taxon>Bacteria</taxon>
        <taxon>Pseudomonadati</taxon>
        <taxon>Pseudomonadota</taxon>
        <taxon>Gammaproteobacteria</taxon>
        <taxon>Enterobacterales</taxon>
        <taxon>Morganellaceae</taxon>
        <taxon>Providencia</taxon>
    </lineage>
</organism>
<keyword evidence="1" id="KW-1133">Transmembrane helix</keyword>
<protein>
    <submittedName>
        <fullName evidence="2">FidL-like putative membrane protein</fullName>
    </submittedName>
</protein>
<accession>A0A4R3NLJ9</accession>
<keyword evidence="1" id="KW-0472">Membrane</keyword>